<dbReference type="EMBL" id="CP089982">
    <property type="protein sequence ID" value="WXA97172.1"/>
    <property type="molecule type" value="Genomic_DNA"/>
</dbReference>
<protein>
    <recommendedName>
        <fullName evidence="4">Entry exclusion lipoprotein TrbK</fullName>
    </recommendedName>
</protein>
<evidence type="ECO:0008006" key="4">
    <source>
        <dbReference type="Google" id="ProtNLM"/>
    </source>
</evidence>
<keyword evidence="3" id="KW-1185">Reference proteome</keyword>
<feature type="region of interest" description="Disordered" evidence="1">
    <location>
        <begin position="17"/>
        <end position="39"/>
    </location>
</feature>
<evidence type="ECO:0000313" key="2">
    <source>
        <dbReference type="EMBL" id="WXA97172.1"/>
    </source>
</evidence>
<sequence length="81" mass="8609">MRRIMFAIGITLFMQSGLGCSSNDSPASPQRDAGPNIPPCVQNPKTHEEILNACTADGVEKIEKKPALPLLGPNGERPALP</sequence>
<dbReference type="PROSITE" id="PS51257">
    <property type="entry name" value="PROKAR_LIPOPROTEIN"/>
    <property type="match status" value="1"/>
</dbReference>
<gene>
    <name evidence="2" type="ORF">LZC95_10035</name>
</gene>
<name>A0ABZ2KEQ1_9BACT</name>
<feature type="compositionally biased region" description="Polar residues" evidence="1">
    <location>
        <begin position="18"/>
        <end position="28"/>
    </location>
</feature>
<reference evidence="2 3" key="1">
    <citation type="submission" date="2021-12" db="EMBL/GenBank/DDBJ databases">
        <title>Discovery of the Pendulisporaceae a myxobacterial family with distinct sporulation behavior and unique specialized metabolism.</title>
        <authorList>
            <person name="Garcia R."/>
            <person name="Popoff A."/>
            <person name="Bader C.D."/>
            <person name="Loehr J."/>
            <person name="Walesch S."/>
            <person name="Walt C."/>
            <person name="Boldt J."/>
            <person name="Bunk B."/>
            <person name="Haeckl F.J.F.P.J."/>
            <person name="Gunesch A.P."/>
            <person name="Birkelbach J."/>
            <person name="Nuebel U."/>
            <person name="Pietschmann T."/>
            <person name="Bach T."/>
            <person name="Mueller R."/>
        </authorList>
    </citation>
    <scope>NUCLEOTIDE SEQUENCE [LARGE SCALE GENOMIC DNA]</scope>
    <source>
        <strain evidence="2 3">MSr12523</strain>
    </source>
</reference>
<evidence type="ECO:0000256" key="1">
    <source>
        <dbReference type="SAM" id="MobiDB-lite"/>
    </source>
</evidence>
<accession>A0ABZ2KEQ1</accession>
<evidence type="ECO:0000313" key="3">
    <source>
        <dbReference type="Proteomes" id="UP001379533"/>
    </source>
</evidence>
<proteinExistence type="predicted"/>
<dbReference type="RefSeq" id="WP_394847788.1">
    <property type="nucleotide sequence ID" value="NZ_CP089982.1"/>
</dbReference>
<dbReference type="Proteomes" id="UP001379533">
    <property type="component" value="Chromosome"/>
</dbReference>
<organism evidence="2 3">
    <name type="scientific">Pendulispora brunnea</name>
    <dbReference type="NCBI Taxonomy" id="2905690"/>
    <lineage>
        <taxon>Bacteria</taxon>
        <taxon>Pseudomonadati</taxon>
        <taxon>Myxococcota</taxon>
        <taxon>Myxococcia</taxon>
        <taxon>Myxococcales</taxon>
        <taxon>Sorangiineae</taxon>
        <taxon>Pendulisporaceae</taxon>
        <taxon>Pendulispora</taxon>
    </lineage>
</organism>